<accession>A0A7S1P8E9</accession>
<organism evidence="2">
    <name type="scientific">Vitrella brassicaformis</name>
    <dbReference type="NCBI Taxonomy" id="1169539"/>
    <lineage>
        <taxon>Eukaryota</taxon>
        <taxon>Sar</taxon>
        <taxon>Alveolata</taxon>
        <taxon>Colpodellida</taxon>
        <taxon>Vitrellaceae</taxon>
        <taxon>Vitrella</taxon>
    </lineage>
</organism>
<proteinExistence type="predicted"/>
<dbReference type="EMBL" id="HBGB01030820">
    <property type="protein sequence ID" value="CAD9062997.1"/>
    <property type="molecule type" value="Transcribed_RNA"/>
</dbReference>
<sequence length="99" mass="10736">MNLWRLEKSRSVRQDGPALPPQPTARRQSRLGVASEERVVHLPPGCINSLKRSTSVNVAVTARGRRCVVGGRVAATDSICTCVINLCVIMTHKPGYGAR</sequence>
<evidence type="ECO:0000313" key="2">
    <source>
        <dbReference type="EMBL" id="CAD9062997.1"/>
    </source>
</evidence>
<reference evidence="2" key="1">
    <citation type="submission" date="2021-01" db="EMBL/GenBank/DDBJ databases">
        <authorList>
            <person name="Corre E."/>
            <person name="Pelletier E."/>
            <person name="Niang G."/>
            <person name="Scheremetjew M."/>
            <person name="Finn R."/>
            <person name="Kale V."/>
            <person name="Holt S."/>
            <person name="Cochrane G."/>
            <person name="Meng A."/>
            <person name="Brown T."/>
            <person name="Cohen L."/>
        </authorList>
    </citation>
    <scope>NUCLEOTIDE SEQUENCE</scope>
    <source>
        <strain evidence="2">CCMP3346</strain>
    </source>
</reference>
<dbReference type="AlphaFoldDB" id="A0A7S1P8E9"/>
<evidence type="ECO:0000256" key="1">
    <source>
        <dbReference type="SAM" id="MobiDB-lite"/>
    </source>
</evidence>
<name>A0A7S1P8E9_9ALVE</name>
<gene>
    <name evidence="2" type="ORF">VBRA1451_LOCUS18067</name>
</gene>
<feature type="compositionally biased region" description="Basic and acidic residues" evidence="1">
    <location>
        <begin position="1"/>
        <end position="13"/>
    </location>
</feature>
<protein>
    <submittedName>
        <fullName evidence="2">Uncharacterized protein</fullName>
    </submittedName>
</protein>
<feature type="region of interest" description="Disordered" evidence="1">
    <location>
        <begin position="1"/>
        <end position="35"/>
    </location>
</feature>